<evidence type="ECO:0000313" key="2">
    <source>
        <dbReference type="Proteomes" id="UP000324800"/>
    </source>
</evidence>
<reference evidence="1 2" key="1">
    <citation type="submission" date="2019-03" db="EMBL/GenBank/DDBJ databases">
        <title>Single cell metagenomics reveals metabolic interactions within the superorganism composed of flagellate Streblomastix strix and complex community of Bacteroidetes bacteria on its surface.</title>
        <authorList>
            <person name="Treitli S.C."/>
            <person name="Kolisko M."/>
            <person name="Husnik F."/>
            <person name="Keeling P."/>
            <person name="Hampl V."/>
        </authorList>
    </citation>
    <scope>NUCLEOTIDE SEQUENCE [LARGE SCALE GENOMIC DNA]</scope>
    <source>
        <strain evidence="1">ST1C</strain>
    </source>
</reference>
<dbReference type="Proteomes" id="UP000324800">
    <property type="component" value="Unassembled WGS sequence"/>
</dbReference>
<proteinExistence type="predicted"/>
<name>A0A5J4WLV5_9EUKA</name>
<comment type="caution">
    <text evidence="1">The sequence shown here is derived from an EMBL/GenBank/DDBJ whole genome shotgun (WGS) entry which is preliminary data.</text>
</comment>
<accession>A0A5J4WLV5</accession>
<protein>
    <submittedName>
        <fullName evidence="1">Uncharacterized protein</fullName>
    </submittedName>
</protein>
<organism evidence="1 2">
    <name type="scientific">Streblomastix strix</name>
    <dbReference type="NCBI Taxonomy" id="222440"/>
    <lineage>
        <taxon>Eukaryota</taxon>
        <taxon>Metamonada</taxon>
        <taxon>Preaxostyla</taxon>
        <taxon>Oxymonadida</taxon>
        <taxon>Streblomastigidae</taxon>
        <taxon>Streblomastix</taxon>
    </lineage>
</organism>
<dbReference type="AlphaFoldDB" id="A0A5J4WLV5"/>
<dbReference type="EMBL" id="SNRW01001596">
    <property type="protein sequence ID" value="KAA6395768.1"/>
    <property type="molecule type" value="Genomic_DNA"/>
</dbReference>
<evidence type="ECO:0000313" key="1">
    <source>
        <dbReference type="EMBL" id="KAA6395768.1"/>
    </source>
</evidence>
<sequence>MKVLHESFYKVFLLEQKRHSAMDSSNAQSPYHIIWRGRANDTVNKKTGMFAQFWFRINKRPNAPIHRNGRQDSMIRANVGLDQVTGVHNDRILPDHQGQPQ</sequence>
<gene>
    <name evidence="1" type="ORF">EZS28_008700</name>
</gene>